<evidence type="ECO:0000313" key="4">
    <source>
        <dbReference type="EMBL" id="EEG76295.1"/>
    </source>
</evidence>
<organism evidence="4 5">
    <name type="scientific">Dethiobacter alkaliphilus AHT 1</name>
    <dbReference type="NCBI Taxonomy" id="555088"/>
    <lineage>
        <taxon>Bacteria</taxon>
        <taxon>Bacillati</taxon>
        <taxon>Bacillota</taxon>
        <taxon>Dethiobacteria</taxon>
        <taxon>Dethiobacterales</taxon>
        <taxon>Dethiobacteraceae</taxon>
        <taxon>Dethiobacter</taxon>
    </lineage>
</organism>
<dbReference type="STRING" id="555088.DealDRAFT_2834"/>
<dbReference type="CDD" id="cd10955">
    <property type="entry name" value="CE4_BH0857_like"/>
    <property type="match status" value="1"/>
</dbReference>
<evidence type="ECO:0000256" key="2">
    <source>
        <dbReference type="SAM" id="SignalP"/>
    </source>
</evidence>
<dbReference type="RefSeq" id="WP_008518613.1">
    <property type="nucleotide sequence ID" value="NZ_ACJM01000020.1"/>
</dbReference>
<reference evidence="4 5" key="1">
    <citation type="submission" date="2009-02" db="EMBL/GenBank/DDBJ databases">
        <title>Sequencing of the draft genome and assembly of Dethiobacter alkaliphilus AHT 1.</title>
        <authorList>
            <consortium name="US DOE Joint Genome Institute (JGI-PGF)"/>
            <person name="Lucas S."/>
            <person name="Copeland A."/>
            <person name="Lapidus A."/>
            <person name="Glavina del Rio T."/>
            <person name="Dalin E."/>
            <person name="Tice H."/>
            <person name="Bruce D."/>
            <person name="Goodwin L."/>
            <person name="Pitluck S."/>
            <person name="Larimer F."/>
            <person name="Land M.L."/>
            <person name="Hauser L."/>
            <person name="Muyzer G."/>
        </authorList>
    </citation>
    <scope>NUCLEOTIDE SEQUENCE [LARGE SCALE GENOMIC DNA]</scope>
    <source>
        <strain evidence="4 5">AHT 1</strain>
    </source>
</reference>
<sequence length="316" mass="34802">MKNTTMILLACLVLFFITGCNEPASVGNVSVEENSSEEGEIMDPVENDDVPFSKPEDSDRQEEQQMEPQLTLSEIKEQLIEVYGRQVPVQWGERVSGVKNSIDTNDKVIALTFDACGGGRLGNGYDEELIDFLIENNIPATLFISGGWIDNNEEVFAKLAKVPTFSIQNHGYRHRPLSVNGQSAYGIKGTGSVAEVIDEIILNDEKIAEITGKRTQYFRSGTAFYDDVAVNIANELGKTVVNFSVVGDGGARFSQQQVHNAVVRAKPGAIVLLHMNRPDTEIAAGVRSAVLELQKQNVSFVTLDEYHKYLSEEVIN</sequence>
<evidence type="ECO:0000259" key="3">
    <source>
        <dbReference type="PROSITE" id="PS51677"/>
    </source>
</evidence>
<feature type="compositionally biased region" description="Acidic residues" evidence="1">
    <location>
        <begin position="34"/>
        <end position="49"/>
    </location>
</feature>
<dbReference type="InterPro" id="IPR011330">
    <property type="entry name" value="Glyco_hydro/deAcase_b/a-brl"/>
</dbReference>
<evidence type="ECO:0000313" key="5">
    <source>
        <dbReference type="Proteomes" id="UP000006443"/>
    </source>
</evidence>
<dbReference type="InterPro" id="IPR050248">
    <property type="entry name" value="Polysacc_deacetylase_ArnD"/>
</dbReference>
<dbReference type="SUPFAM" id="SSF88713">
    <property type="entry name" value="Glycoside hydrolase/deacetylase"/>
    <property type="match status" value="1"/>
</dbReference>
<feature type="compositionally biased region" description="Basic and acidic residues" evidence="1">
    <location>
        <begin position="54"/>
        <end position="63"/>
    </location>
</feature>
<comment type="caution">
    <text evidence="4">The sequence shown here is derived from an EMBL/GenBank/DDBJ whole genome shotgun (WGS) entry which is preliminary data.</text>
</comment>
<proteinExistence type="predicted"/>
<dbReference type="Pfam" id="PF01522">
    <property type="entry name" value="Polysacc_deac_1"/>
    <property type="match status" value="1"/>
</dbReference>
<dbReference type="Proteomes" id="UP000006443">
    <property type="component" value="Unassembled WGS sequence"/>
</dbReference>
<evidence type="ECO:0000256" key="1">
    <source>
        <dbReference type="SAM" id="MobiDB-lite"/>
    </source>
</evidence>
<dbReference type="PANTHER" id="PTHR10587">
    <property type="entry name" value="GLYCOSYL TRANSFERASE-RELATED"/>
    <property type="match status" value="1"/>
</dbReference>
<dbReference type="GO" id="GO:0005975">
    <property type="term" value="P:carbohydrate metabolic process"/>
    <property type="evidence" value="ECO:0007669"/>
    <property type="project" value="InterPro"/>
</dbReference>
<feature type="region of interest" description="Disordered" evidence="1">
    <location>
        <begin position="29"/>
        <end position="67"/>
    </location>
</feature>
<dbReference type="GO" id="GO:0016810">
    <property type="term" value="F:hydrolase activity, acting on carbon-nitrogen (but not peptide) bonds"/>
    <property type="evidence" value="ECO:0007669"/>
    <property type="project" value="InterPro"/>
</dbReference>
<feature type="chain" id="PRO_5002897137" evidence="2">
    <location>
        <begin position="27"/>
        <end position="316"/>
    </location>
</feature>
<name>C0GK25_DETAL</name>
<keyword evidence="5" id="KW-1185">Reference proteome</keyword>
<accession>C0GK25</accession>
<protein>
    <submittedName>
        <fullName evidence="4">Polysaccharide deacetylase</fullName>
    </submittedName>
</protein>
<dbReference type="EMBL" id="ACJM01000020">
    <property type="protein sequence ID" value="EEG76295.1"/>
    <property type="molecule type" value="Genomic_DNA"/>
</dbReference>
<feature type="signal peptide" evidence="2">
    <location>
        <begin position="1"/>
        <end position="26"/>
    </location>
</feature>
<dbReference type="InterPro" id="IPR002509">
    <property type="entry name" value="NODB_dom"/>
</dbReference>
<dbReference type="PROSITE" id="PS51677">
    <property type="entry name" value="NODB"/>
    <property type="match status" value="1"/>
</dbReference>
<dbReference type="AlphaFoldDB" id="C0GK25"/>
<dbReference type="PROSITE" id="PS51257">
    <property type="entry name" value="PROKAR_LIPOPROTEIN"/>
    <property type="match status" value="1"/>
</dbReference>
<dbReference type="OrthoDB" id="9784220at2"/>
<dbReference type="Gene3D" id="3.20.20.370">
    <property type="entry name" value="Glycoside hydrolase/deacetylase"/>
    <property type="match status" value="1"/>
</dbReference>
<feature type="domain" description="NodB homology" evidence="3">
    <location>
        <begin position="107"/>
        <end position="316"/>
    </location>
</feature>
<dbReference type="PANTHER" id="PTHR10587:SF134">
    <property type="entry name" value="SECRETED PROTEIN"/>
    <property type="match status" value="1"/>
</dbReference>
<dbReference type="eggNOG" id="COG0726">
    <property type="taxonomic scope" value="Bacteria"/>
</dbReference>
<keyword evidence="2" id="KW-0732">Signal</keyword>
<gene>
    <name evidence="4" type="ORF">DealDRAFT_2834</name>
</gene>